<sequence>MTTFQAAQLVAAREIRTKLRDKAFLFGTVFFLVIMAASFLLPSMLNSGATKVAVTDSSTVSVLQAEGLEVRTVADTATAEQLVRDGDVDAAVLPGPEVIAKDDAPDEVVEALSTEPPVRLLEPSDVAPVLKVLVPIAFAMLFFFTSFSFGMQIAQSVVEEKQTRIVEILVASVPVRALLAGKVFALSVLAFAQVALLALVAVVGMSATDAAPGLVSAVLPAVGWFVPFFVLGFVMLAALWAGVGALASRQEELASTTVPVQMLVLIPFFLAISVPHDGMLMRILSYVPFSAPIAMPIRLFDGGVAAWEPVVSLILLAATAVALLVVGARVYTGSLLRTQVRTSLMAALKKA</sequence>
<gene>
    <name evidence="7" type="ORF">Acy02nite_54130</name>
</gene>
<evidence type="ECO:0000259" key="6">
    <source>
        <dbReference type="Pfam" id="PF12698"/>
    </source>
</evidence>
<keyword evidence="3 5" id="KW-1133">Transmembrane helix</keyword>
<feature type="transmembrane region" description="Helical" evidence="5">
    <location>
        <begin position="310"/>
        <end position="331"/>
    </location>
</feature>
<evidence type="ECO:0000256" key="4">
    <source>
        <dbReference type="ARBA" id="ARBA00023136"/>
    </source>
</evidence>
<evidence type="ECO:0000256" key="3">
    <source>
        <dbReference type="ARBA" id="ARBA00022989"/>
    </source>
</evidence>
<dbReference type="RefSeq" id="WP_203745325.1">
    <property type="nucleotide sequence ID" value="NZ_BAAAUC010000009.1"/>
</dbReference>
<feature type="transmembrane region" description="Helical" evidence="5">
    <location>
        <begin position="183"/>
        <end position="204"/>
    </location>
</feature>
<evidence type="ECO:0000313" key="7">
    <source>
        <dbReference type="EMBL" id="GID67532.1"/>
    </source>
</evidence>
<evidence type="ECO:0000256" key="5">
    <source>
        <dbReference type="SAM" id="Phobius"/>
    </source>
</evidence>
<keyword evidence="2 5" id="KW-0812">Transmembrane</keyword>
<dbReference type="PANTHER" id="PTHR43471:SF3">
    <property type="entry name" value="ABC TRANSPORTER PERMEASE PROTEIN NATB"/>
    <property type="match status" value="1"/>
</dbReference>
<dbReference type="GO" id="GO:0140359">
    <property type="term" value="F:ABC-type transporter activity"/>
    <property type="evidence" value="ECO:0007669"/>
    <property type="project" value="InterPro"/>
</dbReference>
<dbReference type="Proteomes" id="UP000619479">
    <property type="component" value="Unassembled WGS sequence"/>
</dbReference>
<dbReference type="PANTHER" id="PTHR43471">
    <property type="entry name" value="ABC TRANSPORTER PERMEASE"/>
    <property type="match status" value="1"/>
</dbReference>
<dbReference type="InterPro" id="IPR013525">
    <property type="entry name" value="ABC2_TM"/>
</dbReference>
<proteinExistence type="predicted"/>
<evidence type="ECO:0000256" key="2">
    <source>
        <dbReference type="ARBA" id="ARBA00022692"/>
    </source>
</evidence>
<organism evidence="7 8">
    <name type="scientific">Actinoplanes cyaneus</name>
    <dbReference type="NCBI Taxonomy" id="52696"/>
    <lineage>
        <taxon>Bacteria</taxon>
        <taxon>Bacillati</taxon>
        <taxon>Actinomycetota</taxon>
        <taxon>Actinomycetes</taxon>
        <taxon>Micromonosporales</taxon>
        <taxon>Micromonosporaceae</taxon>
        <taxon>Actinoplanes</taxon>
    </lineage>
</organism>
<feature type="transmembrane region" description="Helical" evidence="5">
    <location>
        <begin position="23"/>
        <end position="41"/>
    </location>
</feature>
<dbReference type="EMBL" id="BOMH01000040">
    <property type="protein sequence ID" value="GID67532.1"/>
    <property type="molecule type" value="Genomic_DNA"/>
</dbReference>
<feature type="transmembrane region" description="Helical" evidence="5">
    <location>
        <begin position="132"/>
        <end position="154"/>
    </location>
</feature>
<name>A0A919INE5_9ACTN</name>
<keyword evidence="4 5" id="KW-0472">Membrane</keyword>
<evidence type="ECO:0000313" key="8">
    <source>
        <dbReference type="Proteomes" id="UP000619479"/>
    </source>
</evidence>
<comment type="caution">
    <text evidence="7">The sequence shown here is derived from an EMBL/GenBank/DDBJ whole genome shotgun (WGS) entry which is preliminary data.</text>
</comment>
<reference evidence="7" key="1">
    <citation type="submission" date="2021-01" db="EMBL/GenBank/DDBJ databases">
        <title>Whole genome shotgun sequence of Actinoplanes cyaneus NBRC 14990.</title>
        <authorList>
            <person name="Komaki H."/>
            <person name="Tamura T."/>
        </authorList>
    </citation>
    <scope>NUCLEOTIDE SEQUENCE</scope>
    <source>
        <strain evidence="7">NBRC 14990</strain>
    </source>
</reference>
<dbReference type="GO" id="GO:0016020">
    <property type="term" value="C:membrane"/>
    <property type="evidence" value="ECO:0007669"/>
    <property type="project" value="UniProtKB-SubCell"/>
</dbReference>
<dbReference type="Pfam" id="PF12698">
    <property type="entry name" value="ABC2_membrane_3"/>
    <property type="match status" value="1"/>
</dbReference>
<protein>
    <recommendedName>
        <fullName evidence="6">ABC-2 type transporter transmembrane domain-containing protein</fullName>
    </recommendedName>
</protein>
<keyword evidence="8" id="KW-1185">Reference proteome</keyword>
<evidence type="ECO:0000256" key="1">
    <source>
        <dbReference type="ARBA" id="ARBA00004141"/>
    </source>
</evidence>
<feature type="domain" description="ABC-2 type transporter transmembrane" evidence="6">
    <location>
        <begin position="134"/>
        <end position="328"/>
    </location>
</feature>
<comment type="subcellular location">
    <subcellularLocation>
        <location evidence="1">Membrane</location>
        <topology evidence="1">Multi-pass membrane protein</topology>
    </subcellularLocation>
</comment>
<accession>A0A919INE5</accession>
<feature type="transmembrane region" description="Helical" evidence="5">
    <location>
        <begin position="253"/>
        <end position="274"/>
    </location>
</feature>
<dbReference type="AlphaFoldDB" id="A0A919INE5"/>
<feature type="transmembrane region" description="Helical" evidence="5">
    <location>
        <begin position="224"/>
        <end position="246"/>
    </location>
</feature>